<dbReference type="AlphaFoldDB" id="A0A9D1IQA8"/>
<feature type="transmembrane region" description="Helical" evidence="11">
    <location>
        <begin position="191"/>
        <end position="211"/>
    </location>
</feature>
<evidence type="ECO:0000256" key="10">
    <source>
        <dbReference type="SAM" id="Coils"/>
    </source>
</evidence>
<evidence type="ECO:0000259" key="12">
    <source>
        <dbReference type="Pfam" id="PF02096"/>
    </source>
</evidence>
<evidence type="ECO:0000256" key="2">
    <source>
        <dbReference type="ARBA" id="ARBA00022448"/>
    </source>
</evidence>
<comment type="caution">
    <text evidence="13">The sequence shown here is derived from an EMBL/GenBank/DDBJ whole genome shotgun (WGS) entry which is preliminary data.</text>
</comment>
<dbReference type="PANTHER" id="PTHR12428:SF65">
    <property type="entry name" value="CYTOCHROME C OXIDASE ASSEMBLY PROTEIN COX18, MITOCHONDRIAL"/>
    <property type="match status" value="1"/>
</dbReference>
<sequence length="330" mass="37366">MKKLKKVGKILIVFLLVFLLSGCTKPLEKEVKDEDGKKTREVVRYDEGENATGQSLTENIICRPTEKELVDLYEDSGKNLDKLVDCEKFVPTISSDEGLWDNIFIKPLAWLILKLGYLVKNFGLAVILAGLAIRLILYPVTKKTAMQSENMKKAQPELQRLEKKYANKTNDQQAMMQKSQEMMAIYKKYNISLFSGCLIAIIQLPLFIAFLEAINRTPAIFEGHFLGLQLGTTPWFALSIGHWWYMIIPVIVFLVTFFSFKFTRNDVADNSNPAAGSTKIMMNVMVVIITISSFQLSTAIGLYWITSSLFTIIQNLLVARSGNRAKIKNK</sequence>
<feature type="domain" description="Membrane insertase YidC/Oxa/ALB C-terminal" evidence="12">
    <location>
        <begin position="122"/>
        <end position="319"/>
    </location>
</feature>
<keyword evidence="6 11" id="KW-1133">Transmembrane helix</keyword>
<feature type="coiled-coil region" evidence="10">
    <location>
        <begin position="151"/>
        <end position="178"/>
    </location>
</feature>
<evidence type="ECO:0000256" key="9">
    <source>
        <dbReference type="RuleBase" id="RU003945"/>
    </source>
</evidence>
<evidence type="ECO:0000256" key="3">
    <source>
        <dbReference type="ARBA" id="ARBA00022475"/>
    </source>
</evidence>
<feature type="transmembrane region" description="Helical" evidence="11">
    <location>
        <begin position="243"/>
        <end position="260"/>
    </location>
</feature>
<keyword evidence="3" id="KW-1003">Cell membrane</keyword>
<evidence type="ECO:0000256" key="8">
    <source>
        <dbReference type="ARBA" id="ARBA00023186"/>
    </source>
</evidence>
<evidence type="ECO:0000256" key="7">
    <source>
        <dbReference type="ARBA" id="ARBA00023136"/>
    </source>
</evidence>
<dbReference type="PANTHER" id="PTHR12428">
    <property type="entry name" value="OXA1"/>
    <property type="match status" value="1"/>
</dbReference>
<feature type="transmembrane region" description="Helical" evidence="11">
    <location>
        <begin position="280"/>
        <end position="296"/>
    </location>
</feature>
<keyword evidence="4 9" id="KW-0812">Transmembrane</keyword>
<dbReference type="Pfam" id="PF02096">
    <property type="entry name" value="60KD_IMP"/>
    <property type="match status" value="1"/>
</dbReference>
<dbReference type="Proteomes" id="UP000824074">
    <property type="component" value="Unassembled WGS sequence"/>
</dbReference>
<dbReference type="GO" id="GO:0015031">
    <property type="term" value="P:protein transport"/>
    <property type="evidence" value="ECO:0007669"/>
    <property type="project" value="UniProtKB-KW"/>
</dbReference>
<evidence type="ECO:0000313" key="13">
    <source>
        <dbReference type="EMBL" id="HIU39974.1"/>
    </source>
</evidence>
<dbReference type="GO" id="GO:0005886">
    <property type="term" value="C:plasma membrane"/>
    <property type="evidence" value="ECO:0007669"/>
    <property type="project" value="UniProtKB-SubCell"/>
</dbReference>
<evidence type="ECO:0000256" key="6">
    <source>
        <dbReference type="ARBA" id="ARBA00022989"/>
    </source>
</evidence>
<dbReference type="GO" id="GO:0032977">
    <property type="term" value="F:membrane insertase activity"/>
    <property type="evidence" value="ECO:0007669"/>
    <property type="project" value="InterPro"/>
</dbReference>
<dbReference type="NCBIfam" id="TIGR03592">
    <property type="entry name" value="yidC_oxa1_cterm"/>
    <property type="match status" value="1"/>
</dbReference>
<reference evidence="13" key="2">
    <citation type="journal article" date="2021" name="PeerJ">
        <title>Extensive microbial diversity within the chicken gut microbiome revealed by metagenomics and culture.</title>
        <authorList>
            <person name="Gilroy R."/>
            <person name="Ravi A."/>
            <person name="Getino M."/>
            <person name="Pursley I."/>
            <person name="Horton D.L."/>
            <person name="Alikhan N.F."/>
            <person name="Baker D."/>
            <person name="Gharbi K."/>
            <person name="Hall N."/>
            <person name="Watson M."/>
            <person name="Adriaenssens E.M."/>
            <person name="Foster-Nyarko E."/>
            <person name="Jarju S."/>
            <person name="Secka A."/>
            <person name="Antonio M."/>
            <person name="Oren A."/>
            <person name="Chaudhuri R.R."/>
            <person name="La Ragione R."/>
            <person name="Hildebrand F."/>
            <person name="Pallen M.J."/>
        </authorList>
    </citation>
    <scope>NUCLEOTIDE SEQUENCE</scope>
    <source>
        <strain evidence="13">CHK193-30670</strain>
    </source>
</reference>
<evidence type="ECO:0000256" key="1">
    <source>
        <dbReference type="ARBA" id="ARBA00004651"/>
    </source>
</evidence>
<organism evidence="13 14">
    <name type="scientific">Candidatus Aphodocola excrementigallinarum</name>
    <dbReference type="NCBI Taxonomy" id="2840670"/>
    <lineage>
        <taxon>Bacteria</taxon>
        <taxon>Bacillati</taxon>
        <taxon>Bacillota</taxon>
        <taxon>Bacilli</taxon>
        <taxon>Candidatus Aphodocola</taxon>
    </lineage>
</organism>
<gene>
    <name evidence="13" type="ORF">IAB68_01550</name>
</gene>
<keyword evidence="5" id="KW-0653">Protein transport</keyword>
<dbReference type="PROSITE" id="PS51257">
    <property type="entry name" value="PROKAR_LIPOPROTEIN"/>
    <property type="match status" value="1"/>
</dbReference>
<feature type="transmembrane region" description="Helical" evidence="11">
    <location>
        <begin position="117"/>
        <end position="137"/>
    </location>
</feature>
<evidence type="ECO:0000256" key="5">
    <source>
        <dbReference type="ARBA" id="ARBA00022927"/>
    </source>
</evidence>
<proteinExistence type="inferred from homology"/>
<reference evidence="13" key="1">
    <citation type="submission" date="2020-10" db="EMBL/GenBank/DDBJ databases">
        <authorList>
            <person name="Gilroy R."/>
        </authorList>
    </citation>
    <scope>NUCLEOTIDE SEQUENCE</scope>
    <source>
        <strain evidence="13">CHK193-30670</strain>
    </source>
</reference>
<dbReference type="InterPro" id="IPR028055">
    <property type="entry name" value="YidC/Oxa/ALB_C"/>
</dbReference>
<keyword evidence="2" id="KW-0813">Transport</keyword>
<name>A0A9D1IQA8_9FIRM</name>
<comment type="similarity">
    <text evidence="9">Belongs to the OXA1/ALB3/YidC family.</text>
</comment>
<accession>A0A9D1IQA8</accession>
<dbReference type="CDD" id="cd20070">
    <property type="entry name" value="5TM_YidC_Alb3"/>
    <property type="match status" value="1"/>
</dbReference>
<dbReference type="InterPro" id="IPR047196">
    <property type="entry name" value="YidC_ALB_C"/>
</dbReference>
<keyword evidence="7 11" id="KW-0472">Membrane</keyword>
<evidence type="ECO:0000256" key="4">
    <source>
        <dbReference type="ARBA" id="ARBA00022692"/>
    </source>
</evidence>
<dbReference type="InterPro" id="IPR001708">
    <property type="entry name" value="YidC/ALB3/OXA1/COX18"/>
</dbReference>
<keyword evidence="8" id="KW-0143">Chaperone</keyword>
<evidence type="ECO:0000256" key="11">
    <source>
        <dbReference type="SAM" id="Phobius"/>
    </source>
</evidence>
<comment type="subcellular location">
    <subcellularLocation>
        <location evidence="1">Cell membrane</location>
        <topology evidence="1">Multi-pass membrane protein</topology>
    </subcellularLocation>
    <subcellularLocation>
        <location evidence="9">Membrane</location>
        <topology evidence="9">Multi-pass membrane protein</topology>
    </subcellularLocation>
</comment>
<evidence type="ECO:0000313" key="14">
    <source>
        <dbReference type="Proteomes" id="UP000824074"/>
    </source>
</evidence>
<protein>
    <submittedName>
        <fullName evidence="13">YidC/Oxa1 family membrane protein insertase</fullName>
    </submittedName>
</protein>
<keyword evidence="10" id="KW-0175">Coiled coil</keyword>
<dbReference type="GO" id="GO:0051205">
    <property type="term" value="P:protein insertion into membrane"/>
    <property type="evidence" value="ECO:0007669"/>
    <property type="project" value="TreeGrafter"/>
</dbReference>
<dbReference type="EMBL" id="DVMT01000015">
    <property type="protein sequence ID" value="HIU39974.1"/>
    <property type="molecule type" value="Genomic_DNA"/>
</dbReference>